<evidence type="ECO:0000256" key="1">
    <source>
        <dbReference type="SAM" id="MobiDB-lite"/>
    </source>
</evidence>
<dbReference type="PANTHER" id="PTHR24359:SF1">
    <property type="entry name" value="INHIBITOR OF NUCLEAR FACTOR KAPPA-B KINASE EPSILON SUBUNIT HOMOLOG 1-RELATED"/>
    <property type="match status" value="1"/>
</dbReference>
<feature type="region of interest" description="Disordered" evidence="1">
    <location>
        <begin position="333"/>
        <end position="357"/>
    </location>
</feature>
<dbReference type="Gene3D" id="1.10.510.10">
    <property type="entry name" value="Transferase(Phosphotransferase) domain 1"/>
    <property type="match status" value="1"/>
</dbReference>
<organism evidence="3 4">
    <name type="scientific">Colletotrichum chrysophilum</name>
    <dbReference type="NCBI Taxonomy" id="1836956"/>
    <lineage>
        <taxon>Eukaryota</taxon>
        <taxon>Fungi</taxon>
        <taxon>Dikarya</taxon>
        <taxon>Ascomycota</taxon>
        <taxon>Pezizomycotina</taxon>
        <taxon>Sordariomycetes</taxon>
        <taxon>Hypocreomycetidae</taxon>
        <taxon>Glomerellales</taxon>
        <taxon>Glomerellaceae</taxon>
        <taxon>Colletotrichum</taxon>
        <taxon>Colletotrichum gloeosporioides species complex</taxon>
    </lineage>
</organism>
<dbReference type="GO" id="GO:0004674">
    <property type="term" value="F:protein serine/threonine kinase activity"/>
    <property type="evidence" value="ECO:0007669"/>
    <property type="project" value="TreeGrafter"/>
</dbReference>
<dbReference type="InterPro" id="IPR011009">
    <property type="entry name" value="Kinase-like_dom_sf"/>
</dbReference>
<dbReference type="Proteomes" id="UP001243330">
    <property type="component" value="Unassembled WGS sequence"/>
</dbReference>
<keyword evidence="3" id="KW-0418">Kinase</keyword>
<dbReference type="SUPFAM" id="SSF56112">
    <property type="entry name" value="Protein kinase-like (PK-like)"/>
    <property type="match status" value="1"/>
</dbReference>
<comment type="caution">
    <text evidence="3">The sequence shown here is derived from an EMBL/GenBank/DDBJ whole genome shotgun (WGS) entry which is preliminary data.</text>
</comment>
<dbReference type="InterPro" id="IPR000719">
    <property type="entry name" value="Prot_kinase_dom"/>
</dbReference>
<evidence type="ECO:0000313" key="3">
    <source>
        <dbReference type="EMBL" id="KAK1851426.1"/>
    </source>
</evidence>
<dbReference type="EMBL" id="JAQOWY010000096">
    <property type="protein sequence ID" value="KAK1851426.1"/>
    <property type="molecule type" value="Genomic_DNA"/>
</dbReference>
<feature type="domain" description="Protein kinase" evidence="2">
    <location>
        <begin position="158"/>
        <end position="480"/>
    </location>
</feature>
<gene>
    <name evidence="3" type="ORF">CCHR01_05909</name>
</gene>
<accession>A0AAD9ANC5</accession>
<keyword evidence="3" id="KW-0808">Transferase</keyword>
<dbReference type="PANTHER" id="PTHR24359">
    <property type="entry name" value="SERINE/THREONINE-PROTEIN KINASE SBK1"/>
    <property type="match status" value="1"/>
</dbReference>
<dbReference type="CDD" id="cd00180">
    <property type="entry name" value="PKc"/>
    <property type="match status" value="1"/>
</dbReference>
<dbReference type="GO" id="GO:0005524">
    <property type="term" value="F:ATP binding"/>
    <property type="evidence" value="ECO:0007669"/>
    <property type="project" value="InterPro"/>
</dbReference>
<evidence type="ECO:0000313" key="4">
    <source>
        <dbReference type="Proteomes" id="UP001243330"/>
    </source>
</evidence>
<reference evidence="3" key="1">
    <citation type="submission" date="2023-01" db="EMBL/GenBank/DDBJ databases">
        <title>Colletotrichum chrysophilum M932 genome sequence.</title>
        <authorList>
            <person name="Baroncelli R."/>
        </authorList>
    </citation>
    <scope>NUCLEOTIDE SEQUENCE</scope>
    <source>
        <strain evidence="3">M932</strain>
    </source>
</reference>
<proteinExistence type="predicted"/>
<dbReference type="AlphaFoldDB" id="A0AAD9ANC5"/>
<keyword evidence="4" id="KW-1185">Reference proteome</keyword>
<sequence>MALFDQLDNVYSQDELGNRKYIPRNELERLITRDTVEQELRRTQKRGVRNLFRAKRSLRENLAERVMESGQKLFATCVYLSQPWDVKLLLDANFTDDDLPVTKNAKSLKSSEKQFDWPAAWELPKLDVFIDKQWLFLAPIFSATGTHQSLDTMCPLPFLKVEEEQHGMNNVVFQAMIHESHQKGFAQVETPTYKVALKEFKFKQDFDQEFENLLKIRNLQQSKHITQKLDSFKRGSKNYIIFPWADGGDLVNFWEKMDVEARSPKLALWVLEQMLGLAQALQALHDEMRDQENCRHGDLKPGNILHFTTEGYGTLKIADFGISKIHSLGTLQRRDPTTTRATTPSYQAPEGDSSNTRSRKYDIWSLGCILLEFTVWTVQSNHNVIIFDAARKPKTPGMQPWPHFYEKVGDKTVVHHEVNNVIKGLRGLTQCSQGTAFGHLLDIVECDLIKVEVQDRVEARVLCDRLGKILERAREDNAYLFNGGSQVEG</sequence>
<dbReference type="PROSITE" id="PS50011">
    <property type="entry name" value="PROTEIN_KINASE_DOM"/>
    <property type="match status" value="1"/>
</dbReference>
<evidence type="ECO:0000259" key="2">
    <source>
        <dbReference type="PROSITE" id="PS50011"/>
    </source>
</evidence>
<protein>
    <submittedName>
        <fullName evidence="3">Protein kinase domain-containing protein</fullName>
    </submittedName>
</protein>
<dbReference type="Pfam" id="PF00069">
    <property type="entry name" value="Pkinase"/>
    <property type="match status" value="1"/>
</dbReference>
<name>A0AAD9ANC5_9PEZI</name>
<dbReference type="SMART" id="SM00220">
    <property type="entry name" value="S_TKc"/>
    <property type="match status" value="1"/>
</dbReference>